<keyword evidence="3" id="KW-1185">Reference proteome</keyword>
<dbReference type="Proteomes" id="UP000271031">
    <property type="component" value="Unassembled WGS sequence"/>
</dbReference>
<proteinExistence type="predicted"/>
<organism evidence="2 3">
    <name type="scientific">Brevibacillus fluminis</name>
    <dbReference type="NCBI Taxonomy" id="511487"/>
    <lineage>
        <taxon>Bacteria</taxon>
        <taxon>Bacillati</taxon>
        <taxon>Bacillota</taxon>
        <taxon>Bacilli</taxon>
        <taxon>Bacillales</taxon>
        <taxon>Paenibacillaceae</taxon>
        <taxon>Brevibacillus</taxon>
    </lineage>
</organism>
<dbReference type="InterPro" id="IPR011432">
    <property type="entry name" value="Shr-like_HID"/>
</dbReference>
<dbReference type="EMBL" id="RHHQ01000012">
    <property type="protein sequence ID" value="RNB86922.1"/>
    <property type="molecule type" value="Genomic_DNA"/>
</dbReference>
<dbReference type="OrthoDB" id="9809583at2"/>
<dbReference type="Pfam" id="PF07550">
    <property type="entry name" value="Shr-like_HID"/>
    <property type="match status" value="1"/>
</dbReference>
<evidence type="ECO:0000313" key="3">
    <source>
        <dbReference type="Proteomes" id="UP000271031"/>
    </source>
</evidence>
<reference evidence="2 3" key="1">
    <citation type="submission" date="2018-10" db="EMBL/GenBank/DDBJ databases">
        <title>Phylogenomics of Brevibacillus.</title>
        <authorList>
            <person name="Dunlap C."/>
        </authorList>
    </citation>
    <scope>NUCLEOTIDE SEQUENCE [LARGE SCALE GENOMIC DNA]</scope>
    <source>
        <strain evidence="2 3">JCM 15716</strain>
    </source>
</reference>
<evidence type="ECO:0000313" key="2">
    <source>
        <dbReference type="EMBL" id="RNB86922.1"/>
    </source>
</evidence>
<sequence>MHADETDNNVDNDLTITFTDDSVWSSKVTAVKLGSSILSPDDYSLTNGKVTIRKDVIQTVGDHHITVVATGYQDAMVTQSVKAGAFSSSTSSAELLGDGDIISLPGVNQFKLTAKDRYGNPIPDYVFKYQVEIDNEDGDNHTVIVNGQPYVSAHVETAVFPVTAASPVTGPDGVAMFEFSLSDDNFGWRVDILLNDGETVIW</sequence>
<comment type="caution">
    <text evidence="2">The sequence shown here is derived from an EMBL/GenBank/DDBJ whole genome shotgun (WGS) entry which is preliminary data.</text>
</comment>
<feature type="domain" description="Heme-binding protein Shr-like Hb-interacting" evidence="1">
    <location>
        <begin position="2"/>
        <end position="82"/>
    </location>
</feature>
<evidence type="ECO:0000259" key="1">
    <source>
        <dbReference type="Pfam" id="PF07550"/>
    </source>
</evidence>
<dbReference type="RefSeq" id="WP_122918619.1">
    <property type="nucleotide sequence ID" value="NZ_RHHQ01000012.1"/>
</dbReference>
<dbReference type="AlphaFoldDB" id="A0A3M8DFP1"/>
<gene>
    <name evidence="2" type="ORF">EDM56_14490</name>
</gene>
<protein>
    <submittedName>
        <fullName evidence="2">DUF1533 domain-containing protein</fullName>
    </submittedName>
</protein>
<name>A0A3M8DFP1_9BACL</name>
<accession>A0A3M8DFP1</accession>